<dbReference type="GO" id="GO:0016787">
    <property type="term" value="F:hydrolase activity"/>
    <property type="evidence" value="ECO:0007669"/>
    <property type="project" value="UniProtKB-KW"/>
</dbReference>
<dbReference type="Gene3D" id="2.60.40.10">
    <property type="entry name" value="Immunoglobulins"/>
    <property type="match status" value="1"/>
</dbReference>
<accession>A0ABX2B347</accession>
<dbReference type="InterPro" id="IPR008979">
    <property type="entry name" value="Galactose-bd-like_sf"/>
</dbReference>
<feature type="domain" description="Alpha-L-rhamnosidase six-hairpin glycosidase" evidence="6">
    <location>
        <begin position="447"/>
        <end position="774"/>
    </location>
</feature>
<dbReference type="SUPFAM" id="SSF49785">
    <property type="entry name" value="Galactose-binding domain-like"/>
    <property type="match status" value="1"/>
</dbReference>
<comment type="catalytic activity">
    <reaction evidence="1">
        <text>Hydrolysis of terminal non-reducing alpha-L-rhamnose residues in alpha-L-rhamnosides.</text>
        <dbReference type="EC" id="3.2.1.40"/>
    </reaction>
</comment>
<protein>
    <recommendedName>
        <fullName evidence="2">alpha-L-rhamnosidase</fullName>
        <ecNumber evidence="2">3.2.1.40</ecNumber>
    </recommendedName>
</protein>
<evidence type="ECO:0000256" key="2">
    <source>
        <dbReference type="ARBA" id="ARBA00012652"/>
    </source>
</evidence>
<dbReference type="PIRSF" id="PIRSF010631">
    <property type="entry name" value="A-rhamnsds"/>
    <property type="match status" value="1"/>
</dbReference>
<dbReference type="PANTHER" id="PTHR33307">
    <property type="entry name" value="ALPHA-RHAMNOSIDASE (EUROFUNG)"/>
    <property type="match status" value="1"/>
</dbReference>
<feature type="domain" description="Alpha-L-rhamnosidase concanavalin-like" evidence="4">
    <location>
        <begin position="333"/>
        <end position="442"/>
    </location>
</feature>
<feature type="domain" description="Alpha-L-rhamnosidase C-terminal" evidence="7">
    <location>
        <begin position="777"/>
        <end position="854"/>
    </location>
</feature>
<reference evidence="8 9" key="1">
    <citation type="submission" date="2020-05" db="EMBL/GenBank/DDBJ databases">
        <title>Distinct polysaccharide utilization as determinants for interspecies competition between intestinal Prevotella spp.</title>
        <authorList>
            <person name="Galvez E.J.C."/>
            <person name="Iljazovic A."/>
            <person name="Strowig T."/>
        </authorList>
    </citation>
    <scope>NUCLEOTIDE SEQUENCE [LARGE SCALE GENOMIC DNA]</scope>
    <source>
        <strain evidence="8 9">PCHR</strain>
    </source>
</reference>
<dbReference type="Pfam" id="PF17389">
    <property type="entry name" value="Bac_rhamnosid6H"/>
    <property type="match status" value="1"/>
</dbReference>
<keyword evidence="9" id="KW-1185">Reference proteome</keyword>
<dbReference type="InterPro" id="IPR035396">
    <property type="entry name" value="Bac_rhamnosid6H"/>
</dbReference>
<evidence type="ECO:0000256" key="3">
    <source>
        <dbReference type="ARBA" id="ARBA00022801"/>
    </source>
</evidence>
<evidence type="ECO:0000259" key="5">
    <source>
        <dbReference type="Pfam" id="PF08531"/>
    </source>
</evidence>
<dbReference type="EMBL" id="JABKKJ010000005">
    <property type="protein sequence ID" value="NPE24888.1"/>
    <property type="molecule type" value="Genomic_DNA"/>
</dbReference>
<dbReference type="InterPro" id="IPR008928">
    <property type="entry name" value="6-hairpin_glycosidase_sf"/>
</dbReference>
<dbReference type="Pfam" id="PF17390">
    <property type="entry name" value="Bac_rhamnosid_C"/>
    <property type="match status" value="1"/>
</dbReference>
<evidence type="ECO:0000259" key="6">
    <source>
        <dbReference type="Pfam" id="PF17389"/>
    </source>
</evidence>
<dbReference type="Proteomes" id="UP000820977">
    <property type="component" value="Unassembled WGS sequence"/>
</dbReference>
<dbReference type="Gene3D" id="2.60.120.260">
    <property type="entry name" value="Galactose-binding domain-like"/>
    <property type="match status" value="2"/>
</dbReference>
<dbReference type="Pfam" id="PF05592">
    <property type="entry name" value="Bac_rhamnosid"/>
    <property type="match status" value="1"/>
</dbReference>
<evidence type="ECO:0000313" key="9">
    <source>
        <dbReference type="Proteomes" id="UP000820977"/>
    </source>
</evidence>
<dbReference type="InterPro" id="IPR012341">
    <property type="entry name" value="6hp_glycosidase-like_sf"/>
</dbReference>
<dbReference type="InterPro" id="IPR035398">
    <property type="entry name" value="Bac_rhamnosid_C"/>
</dbReference>
<sequence>MRIFALYLRTLLTVLAVVFSLTLYAEVDNLRCEYMKNPVGVDAVHPRLSWTLPELKGKIRVIISEDSLAISEFRYGRTSDRSGHIRVYDLAPATQEFSVTGMKLEPARRYYWRVFAGKHGSAVASFVTNLPLGSARWITDGNDVAYRPLALYRHTVNVAKPVREAFITIASAGLHEIMLNGAKVGDHCLDPMFTRFDRRVLSVMHDVTGLLREGCNVVTVELGNGWYNHQSTAVWFFHEASWRNRPRFAANLLIRYMDGTEENVVTDASWQTAESSTVFSSIYTAEHYDARIVRSESSWHSVKEVDSPTRIVSSQVMHPIRRTAVFRADKIDRLSDTLAVYHFPKNMAGVTRLRVRGPRGAVVRLKHGEMLYADGRVNLGNIDYHYRPTDDSDPFQTDIVTLSGGDDEFAARFGYKGFQYVEVSSSVPLELTAESLVAEEMHSDVPRTGYWHSSSEYLNKLLEATENSYLCNLFGYPTDCPQREKNGWTADAYLALETGMAYYDVVTIYEKWMADFRDEQRPDGTLSCIVPTDKWGYDWANGVDWTSATVIIPWQIYCWYGDRQILERHYDCMDRYVRHIETVAKENLTDWGLGDWIPVKTKSDLCYTTSVYYYVDAVIMSKIARLLGKSGDAAHYSRLADDIRSAINLRFLNPENGLYAGGTQTELSMALYWDVVPDEFRAKTASRLNERVVADGFHLDVGVHGCKALLGALSDNGYADTAYKVVCQKTYPSWGYWISRGATTLHENWKTDVIIDNSLNHIMFGEVGAWLFKSLAGITPDETVPGFRLVNLRPYFPSGLDSLNVSRETSYGRLETSWKRDGGVIIYTVNVPAAMTAKLLLPDGRRYIIRGESKTFKIKSK</sequence>
<dbReference type="InterPro" id="IPR013737">
    <property type="entry name" value="Bac_rhamnosid_N"/>
</dbReference>
<dbReference type="RefSeq" id="WP_172344373.1">
    <property type="nucleotide sequence ID" value="NZ_CASYYZ010000064.1"/>
</dbReference>
<evidence type="ECO:0000313" key="8">
    <source>
        <dbReference type="EMBL" id="NPE24888.1"/>
    </source>
</evidence>
<keyword evidence="3 8" id="KW-0378">Hydrolase</keyword>
<dbReference type="Gene3D" id="1.50.10.10">
    <property type="match status" value="1"/>
</dbReference>
<organism evidence="8 9">
    <name type="scientific">Xylanibacter caecicola</name>
    <dbReference type="NCBI Taxonomy" id="2736294"/>
    <lineage>
        <taxon>Bacteria</taxon>
        <taxon>Pseudomonadati</taxon>
        <taxon>Bacteroidota</taxon>
        <taxon>Bacteroidia</taxon>
        <taxon>Bacteroidales</taxon>
        <taxon>Prevotellaceae</taxon>
        <taxon>Xylanibacter</taxon>
    </lineage>
</organism>
<comment type="caution">
    <text evidence="8">The sequence shown here is derived from an EMBL/GenBank/DDBJ whole genome shotgun (WGS) entry which is preliminary data.</text>
</comment>
<dbReference type="Pfam" id="PF08531">
    <property type="entry name" value="Bac_rhamnosid_N"/>
    <property type="match status" value="1"/>
</dbReference>
<dbReference type="EC" id="3.2.1.40" evidence="2"/>
<gene>
    <name evidence="8" type="ORF">HPS54_05045</name>
</gene>
<dbReference type="InterPro" id="IPR013783">
    <property type="entry name" value="Ig-like_fold"/>
</dbReference>
<dbReference type="SUPFAM" id="SSF48208">
    <property type="entry name" value="Six-hairpin glycosidases"/>
    <property type="match status" value="1"/>
</dbReference>
<evidence type="ECO:0000259" key="4">
    <source>
        <dbReference type="Pfam" id="PF05592"/>
    </source>
</evidence>
<dbReference type="Gene3D" id="2.60.420.10">
    <property type="entry name" value="Maltose phosphorylase, domain 3"/>
    <property type="match status" value="1"/>
</dbReference>
<proteinExistence type="predicted"/>
<evidence type="ECO:0000259" key="7">
    <source>
        <dbReference type="Pfam" id="PF17390"/>
    </source>
</evidence>
<name>A0ABX2B347_9BACT</name>
<dbReference type="InterPro" id="IPR008902">
    <property type="entry name" value="Rhamnosid_concanavalin"/>
</dbReference>
<dbReference type="InterPro" id="IPR016007">
    <property type="entry name" value="Alpha_rhamnosid"/>
</dbReference>
<dbReference type="PANTHER" id="PTHR33307:SF6">
    <property type="entry name" value="ALPHA-RHAMNOSIDASE (EUROFUNG)-RELATED"/>
    <property type="match status" value="1"/>
</dbReference>
<feature type="domain" description="Bacterial alpha-L-rhamnosidase N-terminal" evidence="5">
    <location>
        <begin position="160"/>
        <end position="323"/>
    </location>
</feature>
<evidence type="ECO:0000256" key="1">
    <source>
        <dbReference type="ARBA" id="ARBA00001445"/>
    </source>
</evidence>
<dbReference type="Pfam" id="PF25788">
    <property type="entry name" value="Ig_Rha78A_N"/>
    <property type="match status" value="1"/>
</dbReference>